<organism evidence="14">
    <name type="scientific">marine metagenome</name>
    <dbReference type="NCBI Taxonomy" id="408172"/>
    <lineage>
        <taxon>unclassified sequences</taxon>
        <taxon>metagenomes</taxon>
        <taxon>ecological metagenomes</taxon>
    </lineage>
</organism>
<name>A0A382ZQ73_9ZZZZ</name>
<evidence type="ECO:0000256" key="9">
    <source>
        <dbReference type="ARBA" id="ARBA00022777"/>
    </source>
</evidence>
<evidence type="ECO:0000256" key="12">
    <source>
        <dbReference type="ARBA" id="ARBA00048594"/>
    </source>
</evidence>
<evidence type="ECO:0000256" key="6">
    <source>
        <dbReference type="ARBA" id="ARBA00022490"/>
    </source>
</evidence>
<dbReference type="SMART" id="SM00072">
    <property type="entry name" value="GuKc"/>
    <property type="match status" value="1"/>
</dbReference>
<dbReference type="InterPro" id="IPR027417">
    <property type="entry name" value="P-loop_NTPase"/>
</dbReference>
<keyword evidence="10" id="KW-0067">ATP-binding</keyword>
<evidence type="ECO:0000256" key="7">
    <source>
        <dbReference type="ARBA" id="ARBA00022679"/>
    </source>
</evidence>
<dbReference type="InterPro" id="IPR008144">
    <property type="entry name" value="Guanylate_kin-like_dom"/>
</dbReference>
<keyword evidence="6" id="KW-0963">Cytoplasm</keyword>
<dbReference type="InterPro" id="IPR017665">
    <property type="entry name" value="Guanylate_kinase"/>
</dbReference>
<dbReference type="Gene3D" id="3.40.50.300">
    <property type="entry name" value="P-loop containing nucleotide triphosphate hydrolases"/>
    <property type="match status" value="1"/>
</dbReference>
<evidence type="ECO:0000313" key="14">
    <source>
        <dbReference type="EMBL" id="SVD97644.1"/>
    </source>
</evidence>
<evidence type="ECO:0000256" key="5">
    <source>
        <dbReference type="ARBA" id="ARBA00016296"/>
    </source>
</evidence>
<evidence type="ECO:0000256" key="10">
    <source>
        <dbReference type="ARBA" id="ARBA00022840"/>
    </source>
</evidence>
<proteinExistence type="inferred from homology"/>
<comment type="function">
    <text evidence="1">Essential for recycling GMP and indirectly, cGMP.</text>
</comment>
<keyword evidence="7" id="KW-0808">Transferase</keyword>
<feature type="non-terminal residue" evidence="14">
    <location>
        <position position="1"/>
    </location>
</feature>
<evidence type="ECO:0000256" key="11">
    <source>
        <dbReference type="ARBA" id="ARBA00030128"/>
    </source>
</evidence>
<dbReference type="Pfam" id="PF00625">
    <property type="entry name" value="Guanylate_kin"/>
    <property type="match status" value="1"/>
</dbReference>
<evidence type="ECO:0000256" key="2">
    <source>
        <dbReference type="ARBA" id="ARBA00004496"/>
    </source>
</evidence>
<feature type="domain" description="Guanylate kinase-like" evidence="13">
    <location>
        <begin position="1"/>
        <end position="155"/>
    </location>
</feature>
<evidence type="ECO:0000256" key="1">
    <source>
        <dbReference type="ARBA" id="ARBA00003531"/>
    </source>
</evidence>
<dbReference type="InterPro" id="IPR020590">
    <property type="entry name" value="Guanylate_kinase_CS"/>
</dbReference>
<keyword evidence="9" id="KW-0418">Kinase</keyword>
<sequence length="183" mass="21270">DFKLNLSISFTTRKKRIDETEGESYFFIDKKEFKNRLKKKEFLENAKVFGNLYGTSRSWVEQQIKKGCNVLLELDWKGAAQVKSAYPSAITIFVLPPSYKELKLRLLERGQDRAEVIEARLAEAKEEILQGKNFDFLIVNDVFDNALADLKTIVLKNKKLSNERETFAHEHLRGLLEEKDNIL</sequence>
<dbReference type="EMBL" id="UINC01185772">
    <property type="protein sequence ID" value="SVD97644.1"/>
    <property type="molecule type" value="Genomic_DNA"/>
</dbReference>
<dbReference type="PROSITE" id="PS00856">
    <property type="entry name" value="GUANYLATE_KINASE_1"/>
    <property type="match status" value="1"/>
</dbReference>
<dbReference type="GO" id="GO:0005829">
    <property type="term" value="C:cytosol"/>
    <property type="evidence" value="ECO:0007669"/>
    <property type="project" value="TreeGrafter"/>
</dbReference>
<dbReference type="InterPro" id="IPR008145">
    <property type="entry name" value="GK/Ca_channel_bsu"/>
</dbReference>
<dbReference type="SUPFAM" id="SSF52540">
    <property type="entry name" value="P-loop containing nucleoside triphosphate hydrolases"/>
    <property type="match status" value="1"/>
</dbReference>
<dbReference type="PANTHER" id="PTHR23117">
    <property type="entry name" value="GUANYLATE KINASE-RELATED"/>
    <property type="match status" value="1"/>
</dbReference>
<dbReference type="PROSITE" id="PS50052">
    <property type="entry name" value="GUANYLATE_KINASE_2"/>
    <property type="match status" value="1"/>
</dbReference>
<protein>
    <recommendedName>
        <fullName evidence="5">Guanylate kinase</fullName>
        <ecNumber evidence="4">2.7.4.8</ecNumber>
    </recommendedName>
    <alternativeName>
        <fullName evidence="11">GMP kinase</fullName>
    </alternativeName>
</protein>
<dbReference type="EC" id="2.7.4.8" evidence="4"/>
<evidence type="ECO:0000256" key="4">
    <source>
        <dbReference type="ARBA" id="ARBA00012961"/>
    </source>
</evidence>
<keyword evidence="8" id="KW-0547">Nucleotide-binding</keyword>
<dbReference type="PANTHER" id="PTHR23117:SF13">
    <property type="entry name" value="GUANYLATE KINASE"/>
    <property type="match status" value="1"/>
</dbReference>
<evidence type="ECO:0000256" key="8">
    <source>
        <dbReference type="ARBA" id="ARBA00022741"/>
    </source>
</evidence>
<dbReference type="GO" id="GO:0004385">
    <property type="term" value="F:GMP kinase activity"/>
    <property type="evidence" value="ECO:0007669"/>
    <property type="project" value="UniProtKB-EC"/>
</dbReference>
<comment type="similarity">
    <text evidence="3">Belongs to the guanylate kinase family.</text>
</comment>
<gene>
    <name evidence="14" type="ORF">METZ01_LOCUS450498</name>
</gene>
<reference evidence="14" key="1">
    <citation type="submission" date="2018-05" db="EMBL/GenBank/DDBJ databases">
        <authorList>
            <person name="Lanie J.A."/>
            <person name="Ng W.-L."/>
            <person name="Kazmierczak K.M."/>
            <person name="Andrzejewski T.M."/>
            <person name="Davidsen T.M."/>
            <person name="Wayne K.J."/>
            <person name="Tettelin H."/>
            <person name="Glass J.I."/>
            <person name="Rusch D."/>
            <person name="Podicherti R."/>
            <person name="Tsui H.-C.T."/>
            <person name="Winkler M.E."/>
        </authorList>
    </citation>
    <scope>NUCLEOTIDE SEQUENCE</scope>
</reference>
<accession>A0A382ZQ73</accession>
<dbReference type="Gene3D" id="3.30.63.10">
    <property type="entry name" value="Guanylate Kinase phosphate binding domain"/>
    <property type="match status" value="1"/>
</dbReference>
<dbReference type="AlphaFoldDB" id="A0A382ZQ73"/>
<evidence type="ECO:0000259" key="13">
    <source>
        <dbReference type="PROSITE" id="PS50052"/>
    </source>
</evidence>
<comment type="subcellular location">
    <subcellularLocation>
        <location evidence="2">Cytoplasm</location>
    </subcellularLocation>
</comment>
<evidence type="ECO:0000256" key="3">
    <source>
        <dbReference type="ARBA" id="ARBA00005790"/>
    </source>
</evidence>
<dbReference type="CDD" id="cd00071">
    <property type="entry name" value="GMPK"/>
    <property type="match status" value="1"/>
</dbReference>
<dbReference type="GO" id="GO:0005524">
    <property type="term" value="F:ATP binding"/>
    <property type="evidence" value="ECO:0007669"/>
    <property type="project" value="UniProtKB-KW"/>
</dbReference>
<dbReference type="FunFam" id="3.30.63.10:FF:000005">
    <property type="entry name" value="Guanylate kinase"/>
    <property type="match status" value="1"/>
</dbReference>
<dbReference type="NCBIfam" id="TIGR03263">
    <property type="entry name" value="guanyl_kin"/>
    <property type="match status" value="1"/>
</dbReference>
<comment type="catalytic activity">
    <reaction evidence="12">
        <text>GMP + ATP = GDP + ADP</text>
        <dbReference type="Rhea" id="RHEA:20780"/>
        <dbReference type="ChEBI" id="CHEBI:30616"/>
        <dbReference type="ChEBI" id="CHEBI:58115"/>
        <dbReference type="ChEBI" id="CHEBI:58189"/>
        <dbReference type="ChEBI" id="CHEBI:456216"/>
        <dbReference type="EC" id="2.7.4.8"/>
    </reaction>
</comment>